<evidence type="ECO:0000313" key="12">
    <source>
        <dbReference type="EMBL" id="VDD97654.1"/>
    </source>
</evidence>
<organism evidence="14">
    <name type="scientific">Enterobius vermicularis</name>
    <name type="common">Human pinworm</name>
    <dbReference type="NCBI Taxonomy" id="51028"/>
    <lineage>
        <taxon>Eukaryota</taxon>
        <taxon>Metazoa</taxon>
        <taxon>Ecdysozoa</taxon>
        <taxon>Nematoda</taxon>
        <taxon>Chromadorea</taxon>
        <taxon>Rhabditida</taxon>
        <taxon>Spirurina</taxon>
        <taxon>Oxyuridomorpha</taxon>
        <taxon>Oxyuroidea</taxon>
        <taxon>Oxyuridae</taxon>
        <taxon>Enterobius</taxon>
    </lineage>
</organism>
<comment type="catalytic activity">
    <reaction evidence="8">
        <text>L-seryl-[protein] + ATP = O-phospho-L-seryl-[protein] + ADP + H(+)</text>
        <dbReference type="Rhea" id="RHEA:17989"/>
        <dbReference type="Rhea" id="RHEA-COMP:9863"/>
        <dbReference type="Rhea" id="RHEA-COMP:11604"/>
        <dbReference type="ChEBI" id="CHEBI:15378"/>
        <dbReference type="ChEBI" id="CHEBI:29999"/>
        <dbReference type="ChEBI" id="CHEBI:30616"/>
        <dbReference type="ChEBI" id="CHEBI:83421"/>
        <dbReference type="ChEBI" id="CHEBI:456216"/>
        <dbReference type="EC" id="2.7.11.1"/>
    </reaction>
</comment>
<dbReference type="PANTHER" id="PTHR47634">
    <property type="entry name" value="PROTEIN KINASE DOMAIN-CONTAINING PROTEIN-RELATED"/>
    <property type="match status" value="1"/>
</dbReference>
<dbReference type="Gene3D" id="1.10.510.10">
    <property type="entry name" value="Transferase(Phosphotransferase) domain 1"/>
    <property type="match status" value="1"/>
</dbReference>
<evidence type="ECO:0000256" key="6">
    <source>
        <dbReference type="ARBA" id="ARBA00022840"/>
    </source>
</evidence>
<dbReference type="Proteomes" id="UP000274131">
    <property type="component" value="Unassembled WGS sequence"/>
</dbReference>
<dbReference type="OrthoDB" id="2649at2759"/>
<dbReference type="Gene3D" id="3.30.200.20">
    <property type="entry name" value="Phosphorylase Kinase, domain 1"/>
    <property type="match status" value="1"/>
</dbReference>
<evidence type="ECO:0000259" key="11">
    <source>
        <dbReference type="PROSITE" id="PS50011"/>
    </source>
</evidence>
<accession>A0A0N4VQF9</accession>
<dbReference type="InterPro" id="IPR011009">
    <property type="entry name" value="Kinase-like_dom_sf"/>
</dbReference>
<evidence type="ECO:0000256" key="5">
    <source>
        <dbReference type="ARBA" id="ARBA00022777"/>
    </source>
</evidence>
<gene>
    <name evidence="12" type="ORF">EVEC_LOCUS12405</name>
</gene>
<feature type="region of interest" description="Disordered" evidence="9">
    <location>
        <begin position="288"/>
        <end position="329"/>
    </location>
</feature>
<dbReference type="InterPro" id="IPR008271">
    <property type="entry name" value="Ser/Thr_kinase_AS"/>
</dbReference>
<dbReference type="PROSITE" id="PS00108">
    <property type="entry name" value="PROTEIN_KINASE_ST"/>
    <property type="match status" value="1"/>
</dbReference>
<dbReference type="SMART" id="SM00220">
    <property type="entry name" value="S_TKc"/>
    <property type="match status" value="1"/>
</dbReference>
<dbReference type="PROSITE" id="PS50011">
    <property type="entry name" value="PROTEIN_KINASE_DOM"/>
    <property type="match status" value="1"/>
</dbReference>
<evidence type="ECO:0000256" key="10">
    <source>
        <dbReference type="SAM" id="SignalP"/>
    </source>
</evidence>
<keyword evidence="10" id="KW-0732">Signal</keyword>
<protein>
    <recommendedName>
        <fullName evidence="1">non-specific serine/threonine protein kinase</fullName>
        <ecNumber evidence="1">2.7.11.1</ecNumber>
    </recommendedName>
</protein>
<keyword evidence="3" id="KW-0808">Transferase</keyword>
<dbReference type="GO" id="GO:0000245">
    <property type="term" value="P:spliceosomal complex assembly"/>
    <property type="evidence" value="ECO:0007669"/>
    <property type="project" value="TreeGrafter"/>
</dbReference>
<dbReference type="InterPro" id="IPR051334">
    <property type="entry name" value="SRPK"/>
</dbReference>
<reference evidence="14" key="1">
    <citation type="submission" date="2017-02" db="UniProtKB">
        <authorList>
            <consortium name="WormBaseParasite"/>
        </authorList>
    </citation>
    <scope>IDENTIFICATION</scope>
</reference>
<feature type="region of interest" description="Disordered" evidence="9">
    <location>
        <begin position="230"/>
        <end position="252"/>
    </location>
</feature>
<comment type="catalytic activity">
    <reaction evidence="7">
        <text>L-threonyl-[protein] + ATP = O-phospho-L-threonyl-[protein] + ADP + H(+)</text>
        <dbReference type="Rhea" id="RHEA:46608"/>
        <dbReference type="Rhea" id="RHEA-COMP:11060"/>
        <dbReference type="Rhea" id="RHEA-COMP:11605"/>
        <dbReference type="ChEBI" id="CHEBI:15378"/>
        <dbReference type="ChEBI" id="CHEBI:30013"/>
        <dbReference type="ChEBI" id="CHEBI:30616"/>
        <dbReference type="ChEBI" id="CHEBI:61977"/>
        <dbReference type="ChEBI" id="CHEBI:456216"/>
        <dbReference type="EC" id="2.7.11.1"/>
    </reaction>
</comment>
<dbReference type="EMBL" id="UXUI01014472">
    <property type="protein sequence ID" value="VDD97654.1"/>
    <property type="molecule type" value="Genomic_DNA"/>
</dbReference>
<evidence type="ECO:0000256" key="7">
    <source>
        <dbReference type="ARBA" id="ARBA00047899"/>
    </source>
</evidence>
<evidence type="ECO:0000256" key="4">
    <source>
        <dbReference type="ARBA" id="ARBA00022741"/>
    </source>
</evidence>
<evidence type="ECO:0000313" key="13">
    <source>
        <dbReference type="Proteomes" id="UP000274131"/>
    </source>
</evidence>
<keyword evidence="13" id="KW-1185">Reference proteome</keyword>
<dbReference type="SUPFAM" id="SSF56112">
    <property type="entry name" value="Protein kinase-like (PK-like)"/>
    <property type="match status" value="1"/>
</dbReference>
<feature type="chain" id="PRO_5043123236" description="non-specific serine/threonine protein kinase" evidence="10">
    <location>
        <begin position="20"/>
        <end position="516"/>
    </location>
</feature>
<reference evidence="12 13" key="2">
    <citation type="submission" date="2018-10" db="EMBL/GenBank/DDBJ databases">
        <authorList>
            <consortium name="Pathogen Informatics"/>
        </authorList>
    </citation>
    <scope>NUCLEOTIDE SEQUENCE [LARGE SCALE GENOMIC DNA]</scope>
</reference>
<dbReference type="InterPro" id="IPR000719">
    <property type="entry name" value="Prot_kinase_dom"/>
</dbReference>
<evidence type="ECO:0000256" key="3">
    <source>
        <dbReference type="ARBA" id="ARBA00022679"/>
    </source>
</evidence>
<keyword evidence="4" id="KW-0547">Nucleotide-binding</keyword>
<evidence type="ECO:0000256" key="2">
    <source>
        <dbReference type="ARBA" id="ARBA00022527"/>
    </source>
</evidence>
<dbReference type="GO" id="GO:0050684">
    <property type="term" value="P:regulation of mRNA processing"/>
    <property type="evidence" value="ECO:0007669"/>
    <property type="project" value="TreeGrafter"/>
</dbReference>
<sequence>MFALLLCRWFWRAFPELSGDEEKNDDELKLKHSITGSASRQDDDAATTNSEQKALIETSKNESFTDQKILSKDAADDVIITGTDLAEISASVHPRPALLQNCECALSVEDSQSNGSFKEFLDNSDVIEEADGDEAETSFHENSPCVSVSSAYSSDSIFRDAYDEKELLNKQKELVSCPVSSSFLTGNSSRSEMIMQPLACKLMLLTEVEDGLPSGNKAAKAQKPIVPEGEMAKAKPTSLSLPKKLNGNIPREQPFLPDPCQLYQPIDPQLLPSPKFVVDEEIAAGAAAGSFSAGSESAGEDSDIDREQEEMLGSDDEEQEDPRDYRKGGYHPVSIGDVFNGRYHVIRKMGWGHFSTVWLCWDTTERRFVALKIVKSAEHYTEAAIDEIKLLMAVRTADEKHPFRDRVVQLLDNFTIKGVNGLHVCMVFEVSICLPLEHVRTITRHVLEGLQYLHENCRIIHTDMKPENVLVTLSRDQIRQNLQIASEAMLAEKMGLKMSGSAVSTAPSHFTKKVSG</sequence>
<keyword evidence="2" id="KW-0723">Serine/threonine-protein kinase</keyword>
<feature type="compositionally biased region" description="Acidic residues" evidence="9">
    <location>
        <begin position="298"/>
        <end position="321"/>
    </location>
</feature>
<evidence type="ECO:0000256" key="8">
    <source>
        <dbReference type="ARBA" id="ARBA00048679"/>
    </source>
</evidence>
<feature type="domain" description="Protein kinase" evidence="11">
    <location>
        <begin position="343"/>
        <end position="516"/>
    </location>
</feature>
<feature type="signal peptide" evidence="10">
    <location>
        <begin position="1"/>
        <end position="19"/>
    </location>
</feature>
<evidence type="ECO:0000256" key="1">
    <source>
        <dbReference type="ARBA" id="ARBA00012513"/>
    </source>
</evidence>
<dbReference type="AlphaFoldDB" id="A0A0N4VQF9"/>
<dbReference type="GO" id="GO:0005524">
    <property type="term" value="F:ATP binding"/>
    <property type="evidence" value="ECO:0007669"/>
    <property type="project" value="UniProtKB-KW"/>
</dbReference>
<dbReference type="GO" id="GO:0005634">
    <property type="term" value="C:nucleus"/>
    <property type="evidence" value="ECO:0007669"/>
    <property type="project" value="TreeGrafter"/>
</dbReference>
<dbReference type="STRING" id="51028.A0A0N4VQF9"/>
<evidence type="ECO:0000256" key="9">
    <source>
        <dbReference type="SAM" id="MobiDB-lite"/>
    </source>
</evidence>
<dbReference type="EC" id="2.7.11.1" evidence="1"/>
<name>A0A0N4VQF9_ENTVE</name>
<dbReference type="WBParaSite" id="EVEC_0001326001-mRNA-1">
    <property type="protein sequence ID" value="EVEC_0001326001-mRNA-1"/>
    <property type="gene ID" value="EVEC_0001326001"/>
</dbReference>
<dbReference type="GO" id="GO:0005737">
    <property type="term" value="C:cytoplasm"/>
    <property type="evidence" value="ECO:0007669"/>
    <property type="project" value="TreeGrafter"/>
</dbReference>
<dbReference type="GO" id="GO:0004674">
    <property type="term" value="F:protein serine/threonine kinase activity"/>
    <property type="evidence" value="ECO:0007669"/>
    <property type="project" value="UniProtKB-KW"/>
</dbReference>
<feature type="compositionally biased region" description="Low complexity" evidence="9">
    <location>
        <begin position="288"/>
        <end position="297"/>
    </location>
</feature>
<evidence type="ECO:0000313" key="14">
    <source>
        <dbReference type="WBParaSite" id="EVEC_0001326001-mRNA-1"/>
    </source>
</evidence>
<proteinExistence type="predicted"/>
<dbReference type="FunFam" id="3.30.200.20:FF:000163">
    <property type="entry name" value="SRSF protein kinase 2 isoform X1"/>
    <property type="match status" value="1"/>
</dbReference>
<dbReference type="PANTHER" id="PTHR47634:SF9">
    <property type="entry name" value="PROTEIN KINASE DOMAIN-CONTAINING PROTEIN-RELATED"/>
    <property type="match status" value="1"/>
</dbReference>
<keyword evidence="5" id="KW-0418">Kinase</keyword>
<dbReference type="Pfam" id="PF00069">
    <property type="entry name" value="Pkinase"/>
    <property type="match status" value="1"/>
</dbReference>
<keyword evidence="6" id="KW-0067">ATP-binding</keyword>